<gene>
    <name evidence="2" type="ORF">HJO_07112</name>
</gene>
<evidence type="ECO:0000313" key="3">
    <source>
        <dbReference type="Proteomes" id="UP000025171"/>
    </source>
</evidence>
<evidence type="ECO:0000313" key="2">
    <source>
        <dbReference type="EMBL" id="KCZ92704.1"/>
    </source>
</evidence>
<evidence type="ECO:0000256" key="1">
    <source>
        <dbReference type="SAM" id="Phobius"/>
    </source>
</evidence>
<comment type="caution">
    <text evidence="2">The sequence shown here is derived from an EMBL/GenBank/DDBJ whole genome shotgun (WGS) entry which is preliminary data.</text>
</comment>
<dbReference type="RefSeq" id="WP_035615545.1">
    <property type="nucleotide sequence ID" value="NZ_ARYK01000003.1"/>
</dbReference>
<name>A0A059FPW6_9PROT</name>
<keyword evidence="1" id="KW-0812">Transmembrane</keyword>
<dbReference type="AlphaFoldDB" id="A0A059FPW6"/>
<protein>
    <submittedName>
        <fullName evidence="2">Uncharacterized protein</fullName>
    </submittedName>
</protein>
<proteinExistence type="predicted"/>
<sequence length="89" mass="10221">MLKTGIGVFRSIASSGDDNYGRAQFFNRELALQFQRGRQLARRLHLLVRFWIFLFIITGDYVYDLLEGNEQPAEAPLDAASEALLRDTR</sequence>
<organism evidence="2 3">
    <name type="scientific">Hyphomonas johnsonii MHS-2</name>
    <dbReference type="NCBI Taxonomy" id="1280950"/>
    <lineage>
        <taxon>Bacteria</taxon>
        <taxon>Pseudomonadati</taxon>
        <taxon>Pseudomonadota</taxon>
        <taxon>Alphaproteobacteria</taxon>
        <taxon>Hyphomonadales</taxon>
        <taxon>Hyphomonadaceae</taxon>
        <taxon>Hyphomonas</taxon>
    </lineage>
</organism>
<keyword evidence="3" id="KW-1185">Reference proteome</keyword>
<accession>A0A059FPW6</accession>
<dbReference type="Proteomes" id="UP000025171">
    <property type="component" value="Unassembled WGS sequence"/>
</dbReference>
<feature type="transmembrane region" description="Helical" evidence="1">
    <location>
        <begin position="46"/>
        <end position="63"/>
    </location>
</feature>
<reference evidence="2 3" key="1">
    <citation type="journal article" date="2014" name="Antonie Van Leeuwenhoek">
        <title>Hyphomonas beringensis sp. nov. and Hyphomonas chukchiensis sp. nov., isolated from surface seawater of the Bering Sea and Chukchi Sea.</title>
        <authorList>
            <person name="Li C."/>
            <person name="Lai Q."/>
            <person name="Li G."/>
            <person name="Dong C."/>
            <person name="Wang J."/>
            <person name="Liao Y."/>
            <person name="Shao Z."/>
        </authorList>
    </citation>
    <scope>NUCLEOTIDE SEQUENCE [LARGE SCALE GENOMIC DNA]</scope>
    <source>
        <strain evidence="2 3">MHS-2</strain>
    </source>
</reference>
<keyword evidence="1" id="KW-1133">Transmembrane helix</keyword>
<keyword evidence="1" id="KW-0472">Membrane</keyword>
<dbReference type="EMBL" id="ARYK01000003">
    <property type="protein sequence ID" value="KCZ92704.1"/>
    <property type="molecule type" value="Genomic_DNA"/>
</dbReference>